<feature type="domain" description="Thioredoxin" evidence="7">
    <location>
        <begin position="63"/>
        <end position="253"/>
    </location>
</feature>
<proteinExistence type="inferred from homology"/>
<dbReference type="Pfam" id="PF13462">
    <property type="entry name" value="Thioredoxin_4"/>
    <property type="match status" value="1"/>
</dbReference>
<dbReference type="InterPro" id="IPR013766">
    <property type="entry name" value="Thioredoxin_domain"/>
</dbReference>
<dbReference type="PROSITE" id="PS51352">
    <property type="entry name" value="THIOREDOXIN_2"/>
    <property type="match status" value="1"/>
</dbReference>
<protein>
    <submittedName>
        <fullName evidence="8">Protein-disulfide isomerase</fullName>
    </submittedName>
</protein>
<keyword evidence="6" id="KW-0812">Transmembrane</keyword>
<reference evidence="9" key="1">
    <citation type="submission" date="2016-10" db="EMBL/GenBank/DDBJ databases">
        <authorList>
            <person name="Varghese N."/>
            <person name="Submissions S."/>
        </authorList>
    </citation>
    <scope>NUCLEOTIDE SEQUENCE [LARGE SCALE GENOMIC DNA]</scope>
    <source>
        <strain evidence="9">DSM 45722</strain>
    </source>
</reference>
<dbReference type="GO" id="GO:0016853">
    <property type="term" value="F:isomerase activity"/>
    <property type="evidence" value="ECO:0007669"/>
    <property type="project" value="UniProtKB-KW"/>
</dbReference>
<evidence type="ECO:0000256" key="2">
    <source>
        <dbReference type="ARBA" id="ARBA00022729"/>
    </source>
</evidence>
<feature type="transmembrane region" description="Helical" evidence="6">
    <location>
        <begin position="47"/>
        <end position="67"/>
    </location>
</feature>
<gene>
    <name evidence="8" type="ORF">SAMN03159343_4068</name>
</gene>
<evidence type="ECO:0000313" key="8">
    <source>
        <dbReference type="EMBL" id="SCX60289.1"/>
    </source>
</evidence>
<evidence type="ECO:0000256" key="4">
    <source>
        <dbReference type="ARBA" id="ARBA00023157"/>
    </source>
</evidence>
<dbReference type="Gene3D" id="3.40.30.10">
    <property type="entry name" value="Glutaredoxin"/>
    <property type="match status" value="1"/>
</dbReference>
<accession>A0A1G4Z3R2</accession>
<keyword evidence="8" id="KW-0413">Isomerase</keyword>
<evidence type="ECO:0000256" key="1">
    <source>
        <dbReference type="ARBA" id="ARBA00005791"/>
    </source>
</evidence>
<dbReference type="EMBL" id="FMUH01000009">
    <property type="protein sequence ID" value="SCX60289.1"/>
    <property type="molecule type" value="Genomic_DNA"/>
</dbReference>
<sequence length="254" mass="27608">MHRTLQQNNMCWHMGIDRQFPNLHSRSWPWCAVVPDGGVTLRSNTKISVLLVAVFAAVVTGAVLIFGSGSDTSSADADSRVVRADSHRLDTATSGDVTLVEFLDFECESCLAAYPVVEQLREDYAGQVTFVARYFPVDGHFNAQNAAVAVEAAAQQGQFEAMYQRMYTTQPQWGEQQSSRALLFREFASDLGLDMDAYDDAVADPATLDRVLADRDDGLALGVQGTPTFFLNGEQLTVGSADELIAAVDAAVNE</sequence>
<dbReference type="InterPro" id="IPR012336">
    <property type="entry name" value="Thioredoxin-like_fold"/>
</dbReference>
<keyword evidence="6" id="KW-1133">Transmembrane helix</keyword>
<evidence type="ECO:0000313" key="9">
    <source>
        <dbReference type="Proteomes" id="UP000198981"/>
    </source>
</evidence>
<evidence type="ECO:0000259" key="7">
    <source>
        <dbReference type="PROSITE" id="PS51352"/>
    </source>
</evidence>
<comment type="similarity">
    <text evidence="1">Belongs to the thioredoxin family. DsbA subfamily.</text>
</comment>
<dbReference type="AlphaFoldDB" id="A0A1G4Z3R2"/>
<dbReference type="InterPro" id="IPR036249">
    <property type="entry name" value="Thioredoxin-like_sf"/>
</dbReference>
<keyword evidence="3" id="KW-0560">Oxidoreductase</keyword>
<keyword evidence="4" id="KW-1015">Disulfide bond</keyword>
<dbReference type="GO" id="GO:0016491">
    <property type="term" value="F:oxidoreductase activity"/>
    <property type="evidence" value="ECO:0007669"/>
    <property type="project" value="UniProtKB-KW"/>
</dbReference>
<evidence type="ECO:0000256" key="5">
    <source>
        <dbReference type="ARBA" id="ARBA00023284"/>
    </source>
</evidence>
<keyword evidence="9" id="KW-1185">Reference proteome</keyword>
<dbReference type="PANTHER" id="PTHR13887:SF14">
    <property type="entry name" value="DISULFIDE BOND FORMATION PROTEIN D"/>
    <property type="match status" value="1"/>
</dbReference>
<name>A0A1G4Z3R2_9ACTN</name>
<dbReference type="STRING" id="1960309.SAMN03159343_4068"/>
<dbReference type="PANTHER" id="PTHR13887">
    <property type="entry name" value="GLUTATHIONE S-TRANSFERASE KAPPA"/>
    <property type="match status" value="1"/>
</dbReference>
<evidence type="ECO:0000256" key="3">
    <source>
        <dbReference type="ARBA" id="ARBA00023002"/>
    </source>
</evidence>
<evidence type="ECO:0000256" key="6">
    <source>
        <dbReference type="SAM" id="Phobius"/>
    </source>
</evidence>
<keyword evidence="2" id="KW-0732">Signal</keyword>
<organism evidence="8 9">
    <name type="scientific">Klenkia marina</name>
    <dbReference type="NCBI Taxonomy" id="1960309"/>
    <lineage>
        <taxon>Bacteria</taxon>
        <taxon>Bacillati</taxon>
        <taxon>Actinomycetota</taxon>
        <taxon>Actinomycetes</taxon>
        <taxon>Geodermatophilales</taxon>
        <taxon>Geodermatophilaceae</taxon>
        <taxon>Klenkia</taxon>
    </lineage>
</organism>
<keyword evidence="6" id="KW-0472">Membrane</keyword>
<dbReference type="SUPFAM" id="SSF52833">
    <property type="entry name" value="Thioredoxin-like"/>
    <property type="match status" value="1"/>
</dbReference>
<dbReference type="Proteomes" id="UP000198981">
    <property type="component" value="Unassembled WGS sequence"/>
</dbReference>
<keyword evidence="5" id="KW-0676">Redox-active center</keyword>